<dbReference type="GO" id="GO:0008933">
    <property type="term" value="F:peptidoglycan lytic transglycosylase activity"/>
    <property type="evidence" value="ECO:0007669"/>
    <property type="project" value="InterPro"/>
</dbReference>
<dbReference type="GO" id="GO:0016020">
    <property type="term" value="C:membrane"/>
    <property type="evidence" value="ECO:0007669"/>
    <property type="project" value="InterPro"/>
</dbReference>
<evidence type="ECO:0000259" key="4">
    <source>
        <dbReference type="Pfam" id="PF01464"/>
    </source>
</evidence>
<dbReference type="EMBL" id="CABPRU010000015">
    <property type="protein sequence ID" value="VVE47453.1"/>
    <property type="molecule type" value="Genomic_DNA"/>
</dbReference>
<accession>A0A5E4YHD4</accession>
<keyword evidence="3" id="KW-0732">Signal</keyword>
<dbReference type="RefSeq" id="WP_246174831.1">
    <property type="nucleotide sequence ID" value="NZ_CABPRU010000015.1"/>
</dbReference>
<dbReference type="Gene3D" id="1.10.530.10">
    <property type="match status" value="1"/>
</dbReference>
<dbReference type="EC" id="4.2.2.-" evidence="5"/>
<evidence type="ECO:0000256" key="3">
    <source>
        <dbReference type="SAM" id="SignalP"/>
    </source>
</evidence>
<dbReference type="PANTHER" id="PTHR37423:SF2">
    <property type="entry name" value="MEMBRANE-BOUND LYTIC MUREIN TRANSGLYCOSYLASE C"/>
    <property type="match status" value="1"/>
</dbReference>
<keyword evidence="5" id="KW-0456">Lyase</keyword>
<dbReference type="PROSITE" id="PS00922">
    <property type="entry name" value="TRANSGLYCOSYLASE"/>
    <property type="match status" value="1"/>
</dbReference>
<dbReference type="PANTHER" id="PTHR37423">
    <property type="entry name" value="SOLUBLE LYTIC MUREIN TRANSGLYCOSYLASE-RELATED"/>
    <property type="match status" value="1"/>
</dbReference>
<organism evidence="5 6">
    <name type="scientific">Pandoraea terrigena</name>
    <dbReference type="NCBI Taxonomy" id="2508292"/>
    <lineage>
        <taxon>Bacteria</taxon>
        <taxon>Pseudomonadati</taxon>
        <taxon>Pseudomonadota</taxon>
        <taxon>Betaproteobacteria</taxon>
        <taxon>Burkholderiales</taxon>
        <taxon>Burkholderiaceae</taxon>
        <taxon>Pandoraea</taxon>
    </lineage>
</organism>
<name>A0A5E4YHD4_9BURK</name>
<keyword evidence="6" id="KW-1185">Reference proteome</keyword>
<protein>
    <submittedName>
        <fullName evidence="5">Soluble lytic murein transglycosylase</fullName>
        <ecNumber evidence="5">4.2.2.-</ecNumber>
    </submittedName>
</protein>
<sequence length="325" mass="34656">MSGRRIRDLRRWRTRLAGSVLSVMSVMGPSTPAWATERGLLPRHPRVADAQLVVPVPRAMPEPLVRPAQTPALAARRDTAAPMSAEPALPFDALVRRAAQVASVDAALLHAIIDTESGYDPQAVSVRGAIGLMQVLPRTGERFGVRRLEDPAENVRAGASYVRWLLSRFDGDLTLALAAYNAGEGAVLRYGRQIPPFPETQNYVRKVMAGYARLRDASPEPVVPKPPLQTTRPVRPMKPVQPAAVLADTKANTNAPAGATRASERGDVGSDGAATARAWRLLRGVGALLTRSPSAEAAGDHGRDRPAVVMPSHGRDDRSAVGGPG</sequence>
<dbReference type="Pfam" id="PF01464">
    <property type="entry name" value="SLT"/>
    <property type="match status" value="1"/>
</dbReference>
<feature type="signal peptide" evidence="3">
    <location>
        <begin position="1"/>
        <end position="35"/>
    </location>
</feature>
<comment type="similarity">
    <text evidence="1">Belongs to the transglycosylase Slt family.</text>
</comment>
<evidence type="ECO:0000313" key="6">
    <source>
        <dbReference type="Proteomes" id="UP000334380"/>
    </source>
</evidence>
<feature type="domain" description="Transglycosylase SLT" evidence="4">
    <location>
        <begin position="95"/>
        <end position="193"/>
    </location>
</feature>
<proteinExistence type="inferred from homology"/>
<gene>
    <name evidence="5" type="primary">slt_1</name>
    <name evidence="5" type="ORF">PTE31013_04518</name>
</gene>
<dbReference type="AlphaFoldDB" id="A0A5E4YHD4"/>
<feature type="chain" id="PRO_5022898018" evidence="3">
    <location>
        <begin position="36"/>
        <end position="325"/>
    </location>
</feature>
<evidence type="ECO:0000256" key="2">
    <source>
        <dbReference type="SAM" id="MobiDB-lite"/>
    </source>
</evidence>
<dbReference type="GO" id="GO:0000270">
    <property type="term" value="P:peptidoglycan metabolic process"/>
    <property type="evidence" value="ECO:0007669"/>
    <property type="project" value="InterPro"/>
</dbReference>
<dbReference type="InterPro" id="IPR000189">
    <property type="entry name" value="Transglyc_AS"/>
</dbReference>
<evidence type="ECO:0000313" key="5">
    <source>
        <dbReference type="EMBL" id="VVE47453.1"/>
    </source>
</evidence>
<dbReference type="InterPro" id="IPR008258">
    <property type="entry name" value="Transglycosylase_SLT_dom_1"/>
</dbReference>
<feature type="region of interest" description="Disordered" evidence="2">
    <location>
        <begin position="293"/>
        <end position="325"/>
    </location>
</feature>
<dbReference type="SUPFAM" id="SSF53955">
    <property type="entry name" value="Lysozyme-like"/>
    <property type="match status" value="1"/>
</dbReference>
<dbReference type="InterPro" id="IPR023346">
    <property type="entry name" value="Lysozyme-like_dom_sf"/>
</dbReference>
<dbReference type="Proteomes" id="UP000334380">
    <property type="component" value="Unassembled WGS sequence"/>
</dbReference>
<dbReference type="CDD" id="cd16896">
    <property type="entry name" value="LT_Slt70-like"/>
    <property type="match status" value="1"/>
</dbReference>
<evidence type="ECO:0000256" key="1">
    <source>
        <dbReference type="ARBA" id="ARBA00007734"/>
    </source>
</evidence>
<reference evidence="5 6" key="1">
    <citation type="submission" date="2019-08" db="EMBL/GenBank/DDBJ databases">
        <authorList>
            <person name="Peeters C."/>
        </authorList>
    </citation>
    <scope>NUCLEOTIDE SEQUENCE [LARGE SCALE GENOMIC DNA]</scope>
    <source>
        <strain evidence="5 6">LMG 31013</strain>
    </source>
</reference>